<dbReference type="RefSeq" id="WP_223103762.1">
    <property type="nucleotide sequence ID" value="NZ_CP061913.1"/>
</dbReference>
<keyword evidence="2" id="KW-1185">Reference proteome</keyword>
<protein>
    <submittedName>
        <fullName evidence="1">Uncharacterized protein</fullName>
    </submittedName>
</protein>
<dbReference type="EMBL" id="JBHMCA010000042">
    <property type="protein sequence ID" value="MFB9445397.1"/>
    <property type="molecule type" value="Genomic_DNA"/>
</dbReference>
<dbReference type="Proteomes" id="UP001589608">
    <property type="component" value="Unassembled WGS sequence"/>
</dbReference>
<comment type="caution">
    <text evidence="1">The sequence shown here is derived from an EMBL/GenBank/DDBJ whole genome shotgun (WGS) entry which is preliminary data.</text>
</comment>
<accession>A0ABV5M950</accession>
<evidence type="ECO:0000313" key="1">
    <source>
        <dbReference type="EMBL" id="MFB9445397.1"/>
    </source>
</evidence>
<sequence length="103" mass="11136">MVREAVLSWFTEASDPDSIVGSRAGDYTGNPVALLEWLASRGRIDLIHRYAERYQGRHPGSEQRWAAGVAAARAGHPCPLGGDTLAQVAWSTAVLTDQTRDSS</sequence>
<proteinExistence type="predicted"/>
<name>A0ABV5M950_9ACTN</name>
<gene>
    <name evidence="1" type="ORF">ACFFTR_20170</name>
</gene>
<organism evidence="1 2">
    <name type="scientific">Dactylosporangium vinaceum</name>
    <dbReference type="NCBI Taxonomy" id="53362"/>
    <lineage>
        <taxon>Bacteria</taxon>
        <taxon>Bacillati</taxon>
        <taxon>Actinomycetota</taxon>
        <taxon>Actinomycetes</taxon>
        <taxon>Micromonosporales</taxon>
        <taxon>Micromonosporaceae</taxon>
        <taxon>Dactylosporangium</taxon>
    </lineage>
</organism>
<evidence type="ECO:0000313" key="2">
    <source>
        <dbReference type="Proteomes" id="UP001589608"/>
    </source>
</evidence>
<reference evidence="1 2" key="1">
    <citation type="submission" date="2024-09" db="EMBL/GenBank/DDBJ databases">
        <authorList>
            <person name="Sun Q."/>
            <person name="Mori K."/>
        </authorList>
    </citation>
    <scope>NUCLEOTIDE SEQUENCE [LARGE SCALE GENOMIC DNA]</scope>
    <source>
        <strain evidence="1 2">JCM 3307</strain>
    </source>
</reference>